<accession>A0A2P5DS06</accession>
<proteinExistence type="predicted"/>
<dbReference type="EMBL" id="JXTB01000020">
    <property type="protein sequence ID" value="PON76061.1"/>
    <property type="molecule type" value="Genomic_DNA"/>
</dbReference>
<protein>
    <submittedName>
        <fullName evidence="1">Uncharacterized protein</fullName>
    </submittedName>
</protein>
<dbReference type="AlphaFoldDB" id="A0A2P5DS06"/>
<organism evidence="1 2">
    <name type="scientific">Parasponia andersonii</name>
    <name type="common">Sponia andersonii</name>
    <dbReference type="NCBI Taxonomy" id="3476"/>
    <lineage>
        <taxon>Eukaryota</taxon>
        <taxon>Viridiplantae</taxon>
        <taxon>Streptophyta</taxon>
        <taxon>Embryophyta</taxon>
        <taxon>Tracheophyta</taxon>
        <taxon>Spermatophyta</taxon>
        <taxon>Magnoliopsida</taxon>
        <taxon>eudicotyledons</taxon>
        <taxon>Gunneridae</taxon>
        <taxon>Pentapetalae</taxon>
        <taxon>rosids</taxon>
        <taxon>fabids</taxon>
        <taxon>Rosales</taxon>
        <taxon>Cannabaceae</taxon>
        <taxon>Parasponia</taxon>
    </lineage>
</organism>
<dbReference type="Proteomes" id="UP000237105">
    <property type="component" value="Unassembled WGS sequence"/>
</dbReference>
<gene>
    <name evidence="1" type="ORF">PanWU01x14_037770</name>
</gene>
<evidence type="ECO:0000313" key="1">
    <source>
        <dbReference type="EMBL" id="PON76061.1"/>
    </source>
</evidence>
<sequence length="72" mass="8295">MDLEENISEPSNFQTLISSIASLSLTEFNRKIRAEICSISLSLRFQNRLKSQENPPALIKDSICLRFEMQTF</sequence>
<evidence type="ECO:0000313" key="2">
    <source>
        <dbReference type="Proteomes" id="UP000237105"/>
    </source>
</evidence>
<comment type="caution">
    <text evidence="1">The sequence shown here is derived from an EMBL/GenBank/DDBJ whole genome shotgun (WGS) entry which is preliminary data.</text>
</comment>
<keyword evidence="2" id="KW-1185">Reference proteome</keyword>
<dbReference type="OrthoDB" id="10325424at2759"/>
<name>A0A2P5DS06_PARAD</name>
<reference evidence="2" key="1">
    <citation type="submission" date="2016-06" db="EMBL/GenBank/DDBJ databases">
        <title>Parallel loss of symbiosis genes in relatives of nitrogen-fixing non-legume Parasponia.</title>
        <authorList>
            <person name="Van Velzen R."/>
            <person name="Holmer R."/>
            <person name="Bu F."/>
            <person name="Rutten L."/>
            <person name="Van Zeijl A."/>
            <person name="Liu W."/>
            <person name="Santuari L."/>
            <person name="Cao Q."/>
            <person name="Sharma T."/>
            <person name="Shen D."/>
            <person name="Roswanjaya Y."/>
            <person name="Wardhani T."/>
            <person name="Kalhor M.S."/>
            <person name="Jansen J."/>
            <person name="Van den Hoogen J."/>
            <person name="Gungor B."/>
            <person name="Hartog M."/>
            <person name="Hontelez J."/>
            <person name="Verver J."/>
            <person name="Yang W.-C."/>
            <person name="Schijlen E."/>
            <person name="Repin R."/>
            <person name="Schilthuizen M."/>
            <person name="Schranz E."/>
            <person name="Heidstra R."/>
            <person name="Miyata K."/>
            <person name="Fedorova E."/>
            <person name="Kohlen W."/>
            <person name="Bisseling T."/>
            <person name="Smit S."/>
            <person name="Geurts R."/>
        </authorList>
    </citation>
    <scope>NUCLEOTIDE SEQUENCE [LARGE SCALE GENOMIC DNA]</scope>
    <source>
        <strain evidence="2">cv. WU1-14</strain>
    </source>
</reference>